<proteinExistence type="predicted"/>
<evidence type="ECO:0000313" key="2">
    <source>
        <dbReference type="Proteomes" id="UP000027997"/>
    </source>
</evidence>
<gene>
    <name evidence="1" type="ORF">GV64_12280</name>
</gene>
<dbReference type="EMBL" id="JOJP01000001">
    <property type="protein sequence ID" value="KEI71415.1"/>
    <property type="molecule type" value="Genomic_DNA"/>
</dbReference>
<evidence type="ECO:0000313" key="1">
    <source>
        <dbReference type="EMBL" id="KEI71415.1"/>
    </source>
</evidence>
<organism evidence="1 2">
    <name type="scientific">Endozoicomonas elysicola</name>
    <dbReference type="NCBI Taxonomy" id="305900"/>
    <lineage>
        <taxon>Bacteria</taxon>
        <taxon>Pseudomonadati</taxon>
        <taxon>Pseudomonadota</taxon>
        <taxon>Gammaproteobacteria</taxon>
        <taxon>Oceanospirillales</taxon>
        <taxon>Endozoicomonadaceae</taxon>
        <taxon>Endozoicomonas</taxon>
    </lineage>
</organism>
<dbReference type="Proteomes" id="UP000027997">
    <property type="component" value="Unassembled WGS sequence"/>
</dbReference>
<dbReference type="AlphaFoldDB" id="A0A081KB89"/>
<dbReference type="RefSeq" id="WP_020583007.1">
    <property type="nucleotide sequence ID" value="NZ_JOJP01000001.1"/>
</dbReference>
<comment type="caution">
    <text evidence="1">The sequence shown here is derived from an EMBL/GenBank/DDBJ whole genome shotgun (WGS) entry which is preliminary data.</text>
</comment>
<name>A0A081KB89_9GAMM</name>
<sequence>MINAHIEMNLNDHMVVIATYILEILKSKQGESVTETLMREFLSKNDSYTPDQFFDSLTLLYSLGFIDMQEYKVVANYV</sequence>
<keyword evidence="2" id="KW-1185">Reference proteome</keyword>
<accession>A0A081KB89</accession>
<protein>
    <submittedName>
        <fullName evidence="1">Uncharacterized protein</fullName>
    </submittedName>
</protein>
<dbReference type="STRING" id="305900.GV64_12280"/>
<reference evidence="1 2" key="1">
    <citation type="submission" date="2014-06" db="EMBL/GenBank/DDBJ databases">
        <title>Whole Genome Sequences of Three Symbiotic Endozoicomonas Bacteria.</title>
        <authorList>
            <person name="Neave M.J."/>
            <person name="Apprill A."/>
            <person name="Voolstra C.R."/>
        </authorList>
    </citation>
    <scope>NUCLEOTIDE SEQUENCE [LARGE SCALE GENOMIC DNA]</scope>
    <source>
        <strain evidence="1 2">DSM 22380</strain>
    </source>
</reference>